<keyword evidence="1" id="KW-0175">Coiled coil</keyword>
<accession>A0A2N9GFN9</accession>
<dbReference type="InterPro" id="IPR044824">
    <property type="entry name" value="MAIN-like"/>
</dbReference>
<gene>
    <name evidence="3" type="ORF">FSB_LOCUS26130</name>
</gene>
<dbReference type="PANTHER" id="PTHR46033">
    <property type="entry name" value="PROTEIN MAIN-LIKE 2"/>
    <property type="match status" value="1"/>
</dbReference>
<organism evidence="3">
    <name type="scientific">Fagus sylvatica</name>
    <name type="common">Beechnut</name>
    <dbReference type="NCBI Taxonomy" id="28930"/>
    <lineage>
        <taxon>Eukaryota</taxon>
        <taxon>Viridiplantae</taxon>
        <taxon>Streptophyta</taxon>
        <taxon>Embryophyta</taxon>
        <taxon>Tracheophyta</taxon>
        <taxon>Spermatophyta</taxon>
        <taxon>Magnoliopsida</taxon>
        <taxon>eudicotyledons</taxon>
        <taxon>Gunneridae</taxon>
        <taxon>Pentapetalae</taxon>
        <taxon>rosids</taxon>
        <taxon>fabids</taxon>
        <taxon>Fagales</taxon>
        <taxon>Fagaceae</taxon>
        <taxon>Fagus</taxon>
    </lineage>
</organism>
<dbReference type="InterPro" id="IPR019557">
    <property type="entry name" value="AminoTfrase-like_pln_mobile"/>
</dbReference>
<dbReference type="GO" id="GO:0010073">
    <property type="term" value="P:meristem maintenance"/>
    <property type="evidence" value="ECO:0007669"/>
    <property type="project" value="InterPro"/>
</dbReference>
<name>A0A2N9GFN9_FAGSY</name>
<reference evidence="3" key="1">
    <citation type="submission" date="2018-02" db="EMBL/GenBank/DDBJ databases">
        <authorList>
            <person name="Cohen D.B."/>
            <person name="Kent A.D."/>
        </authorList>
    </citation>
    <scope>NUCLEOTIDE SEQUENCE</scope>
</reference>
<sequence length="634" mass="71440">MAKSSSNGDPCDCAIHIIKALPVDQNIKGVLIPLESRRSSSSSSASTSSRCGLGPYLMTYLEELTLVFPFHPHFASSYQRKQMKWGEWDTFATLVTWYRVFDSWFTWVSRLAPTKLDKWKMLGINEAIHASKYDIPINPSLLIALINFWSPVTNTFSFSEGYMTPTVVDVFALTCLRPMRESAHSLMAFGIGPEEDILNGIPLNYADFIKVVKGASNSTVSYKEECYFYLFWICKFLACTSSKRGISYYLPIAQFLANGTPVNLGSFFLGELYRAMFLLNTDPKQSHVWMDAKYPEEVPSYPTCFKLFSDPSKKRSPEEFTTFKAKKYGSEDFKEFSNQGFFRGNATWGAYLYSRDLVVIRATNAGVKAKLPCYQQRTLSFAGSKAIWLVPINAAFKKAKDGLKLRAPVPQLLATSKQGTRTSIKRKTPEVEKVDPVVSTKDAKPSGKRLIKTVAKKISAKKPKVIEATPDTSIEETVSLIEELDNATTLFALMKDVDQKRKTQAELIEAQHVLEAKDQRIAQEHEEAMMAEADKERKRQEEEAKQQEIEAKAWMKAVTTTSSSIEARSSFESPGDIDKLLEDVSLTLQRTLMAQSPAFKQLKIKGIKLRVKKKIVSNESPNYKLINSTSKLNH</sequence>
<dbReference type="AlphaFoldDB" id="A0A2N9GFN9"/>
<dbReference type="PANTHER" id="PTHR46033:SF65">
    <property type="entry name" value="AMINOTRANSFERASE-LIKE PLANT MOBILE DOMAIN-CONTAINING PROTEIN"/>
    <property type="match status" value="1"/>
</dbReference>
<feature type="domain" description="Aminotransferase-like plant mobile" evidence="2">
    <location>
        <begin position="123"/>
        <end position="284"/>
    </location>
</feature>
<proteinExistence type="predicted"/>
<dbReference type="EMBL" id="OIVN01001849">
    <property type="protein sequence ID" value="SPC98248.1"/>
    <property type="molecule type" value="Genomic_DNA"/>
</dbReference>
<feature type="coiled-coil region" evidence="1">
    <location>
        <begin position="521"/>
        <end position="557"/>
    </location>
</feature>
<dbReference type="Pfam" id="PF10536">
    <property type="entry name" value="PMD"/>
    <property type="match status" value="1"/>
</dbReference>
<evidence type="ECO:0000313" key="3">
    <source>
        <dbReference type="EMBL" id="SPC98248.1"/>
    </source>
</evidence>
<protein>
    <recommendedName>
        <fullName evidence="2">Aminotransferase-like plant mobile domain-containing protein</fullName>
    </recommendedName>
</protein>
<evidence type="ECO:0000256" key="1">
    <source>
        <dbReference type="SAM" id="Coils"/>
    </source>
</evidence>
<evidence type="ECO:0000259" key="2">
    <source>
        <dbReference type="Pfam" id="PF10536"/>
    </source>
</evidence>